<dbReference type="InterPro" id="IPR018946">
    <property type="entry name" value="PhoD-like_MPP"/>
</dbReference>
<dbReference type="GeneID" id="8854312"/>
<dbReference type="Gene3D" id="1.20.1280.50">
    <property type="match status" value="1"/>
</dbReference>
<dbReference type="VEuPathDB" id="AmoebaDB:NAEGRDRAFT_81155"/>
<dbReference type="InterPro" id="IPR035892">
    <property type="entry name" value="C2_domain_sf"/>
</dbReference>
<dbReference type="Pfam" id="PF09423">
    <property type="entry name" value="PhoD"/>
    <property type="match status" value="1"/>
</dbReference>
<dbReference type="EMBL" id="GG738896">
    <property type="protein sequence ID" value="EFC39829.1"/>
    <property type="molecule type" value="Genomic_DNA"/>
</dbReference>
<dbReference type="Gene3D" id="2.60.120.620">
    <property type="entry name" value="q2cbj1_9rhob like domain"/>
    <property type="match status" value="1"/>
</dbReference>
<dbReference type="PROSITE" id="PS50004">
    <property type="entry name" value="C2"/>
    <property type="match status" value="1"/>
</dbReference>
<dbReference type="SUPFAM" id="SSF53067">
    <property type="entry name" value="Actin-like ATPase domain"/>
    <property type="match status" value="2"/>
</dbReference>
<dbReference type="SUPFAM" id="SSF81383">
    <property type="entry name" value="F-box domain"/>
    <property type="match status" value="1"/>
</dbReference>
<dbReference type="STRING" id="5762.D2VTB2"/>
<dbReference type="PANTHER" id="PTHR37031:SF2">
    <property type="entry name" value="PHOD-LIKE PHOSPHATASE METALLOPHOSPHATASE DOMAIN-CONTAINING PROTEIN"/>
    <property type="match status" value="1"/>
</dbReference>
<dbReference type="Gene3D" id="3.60.21.70">
    <property type="entry name" value="PhoD-like phosphatase"/>
    <property type="match status" value="1"/>
</dbReference>
<accession>D2VTB2</accession>
<keyword evidence="5" id="KW-1185">Reference proteome</keyword>
<reference evidence="4 5" key="1">
    <citation type="journal article" date="2010" name="Cell">
        <title>The genome of Naegleria gruberi illuminates early eukaryotic versatility.</title>
        <authorList>
            <person name="Fritz-Laylin L.K."/>
            <person name="Prochnik S.E."/>
            <person name="Ginger M.L."/>
            <person name="Dacks J.B."/>
            <person name="Carpenter M.L."/>
            <person name="Field M.C."/>
            <person name="Kuo A."/>
            <person name="Paredez A."/>
            <person name="Chapman J."/>
            <person name="Pham J."/>
            <person name="Shu S."/>
            <person name="Neupane R."/>
            <person name="Cipriano M."/>
            <person name="Mancuso J."/>
            <person name="Tu H."/>
            <person name="Salamov A."/>
            <person name="Lindquist E."/>
            <person name="Shapiro H."/>
            <person name="Lucas S."/>
            <person name="Grigoriev I.V."/>
            <person name="Cande W.Z."/>
            <person name="Fulton C."/>
            <person name="Rokhsar D.S."/>
            <person name="Dawson S.C."/>
        </authorList>
    </citation>
    <scope>NUCLEOTIDE SEQUENCE [LARGE SCALE GENOMIC DNA]</scope>
    <source>
        <strain evidence="4 5">NEG-M</strain>
    </source>
</reference>
<evidence type="ECO:0000313" key="5">
    <source>
        <dbReference type="Proteomes" id="UP000006671"/>
    </source>
</evidence>
<dbReference type="InterPro" id="IPR036047">
    <property type="entry name" value="F-box-like_dom_sf"/>
</dbReference>
<gene>
    <name evidence="4" type="ORF">NAEGRDRAFT_81155</name>
</gene>
<dbReference type="PROSITE" id="PS51471">
    <property type="entry name" value="FE2OG_OXY"/>
    <property type="match status" value="1"/>
</dbReference>
<name>D2VTB2_NAEGR</name>
<dbReference type="PROSITE" id="PS50181">
    <property type="entry name" value="FBOX"/>
    <property type="match status" value="1"/>
</dbReference>
<dbReference type="SMART" id="SM00239">
    <property type="entry name" value="C2"/>
    <property type="match status" value="1"/>
</dbReference>
<sequence length="1419" mass="164689">MLFRITVVKCTDLPPMDANGLSDGFCELWVVNSKTNKYLEPPKNQNEIKRTQIVMKNLNPVFNETFEFDFSEKLKRREIDFATRVSEEDDIDDDYILDDPMDNLLMIRIVDYDKFTKNDVIGFVLLQVFGLNLKPNEKQRRTFPIVGSDQGSIELIIESVYDPKSMQGSSFANLPAVSSLSYEADAPSNVIMTVGPVIGLVKSTSARILVECSKDLINNNDSELVLDVVCYPICERSHLEKRDDYLNKRLLHLHMHDTHGSYHEAILKRSLLTKSKRETLKATNIIKKKVIIPNANIPHTFTIEGLSPDYVYRVEFPNVVNTKTRVGIIKTMVSDNLGNLNTRSHHLNTAAVSCNLIERRIPDKDVWERMLEKVDELDILMHCGDQIYSDCGHNAFDEAKRICDGRIKLEKDEENEIKELFRKYYRLNWNHPPTRRIMSQVSNLMILDDHEIRDDWGSDECDKDKGSVEYYIGRLAREVYWEYQRSLREDVLSMNYEETFKKHEGYYHVFGDYAILFLDLRAARSFNSELSGDKPFLTQPQWDDLNNWLFKDNNALASENIKALICVCSVPLVFLNKKMTDSLPKITSKLSDMRDHWNYGHQFNEQIGILNSINRWKKEQPNREAVFVAGDVHIGGVTEIMYNNEMVLKQLTTSSVSNNEFSWCLGLSMRFMLTKSSELKEGWTFKHQKWTRKRNYGILNIATDGEKVTPVNLLSEGYTKDQVADFETHPHPSYRSNNRKICLRLKELFNRIELENLMEHLEKLQFHSLEKEYPKEYRNCKRVLIKSKPMADAIWNRIKPMLKVSDFKDLRPYGFDNEGLWKPIGINEVLRISKYEEGGYFKPHMDGQFVIDDNRKSILTVLIYLSQSFSAGTNYYHCIEKKDNSLLLQHVLSTNCNIGDCILFNHEIFHSGEPVDYGTKYVLRTEIIFQRVDEDNVSRTDYKLSQEYQNIKNLVEESDRLEKEGDIEKSTKVYLEAQYLQMNISSNLQCSKPSFLESTLPSEVLSLIFSYLTPTEVCTSIVYLNRNLNASARDQYTWKQRYKDEWCDISKNGFDYNSTIMKMEEDIFHDLTDWFHLFVSRKNLDKEFCAFIVNPGPNYFRYALKSDSNMRFEISYSGIGIHSHFFFPGKGLNDLFLGDAGKQYQRLYDPIDLFIDQEAVDPMILACFIEYILRDSLDLSLKQYPVLLAKPFMFSSEDEEILKDILFGAGIPALHIEHSYTLISLYYGMPNCTIIDIRPDYVGVAVVENGKPLPTSTFFSPDLTNFKHHIKAHYDMDWPNKFVQQNAIVRIDEDDSSSVQYGFGELFYTTILPYIEEFLQKLENAPPSTIIRGELSLVPGLVTRLIKDLSGKFVEKNFTFTHDPENCVWDILKGGKIMSNLSDFKEKCQKSGNYEQVCHPSQYATFDQLSQKIKQSNNK</sequence>
<dbReference type="InterPro" id="IPR005123">
    <property type="entry name" value="Oxoglu/Fe-dep_dioxygenase_dom"/>
</dbReference>
<evidence type="ECO:0000259" key="2">
    <source>
        <dbReference type="PROSITE" id="PS50181"/>
    </source>
</evidence>
<dbReference type="InterPro" id="IPR001810">
    <property type="entry name" value="F-box_dom"/>
</dbReference>
<dbReference type="CDD" id="cd07389">
    <property type="entry name" value="MPP_PhoD"/>
    <property type="match status" value="1"/>
</dbReference>
<dbReference type="Gene3D" id="2.60.40.150">
    <property type="entry name" value="C2 domain"/>
    <property type="match status" value="1"/>
</dbReference>
<feature type="domain" description="C2" evidence="1">
    <location>
        <begin position="1"/>
        <end position="143"/>
    </location>
</feature>
<dbReference type="Pfam" id="PF00168">
    <property type="entry name" value="C2"/>
    <property type="match status" value="2"/>
</dbReference>
<dbReference type="OrthoDB" id="2419400at2759"/>
<feature type="domain" description="Fe2OG dioxygenase" evidence="3">
    <location>
        <begin position="825"/>
        <end position="932"/>
    </location>
</feature>
<organism evidence="5">
    <name type="scientific">Naegleria gruberi</name>
    <name type="common">Amoeba</name>
    <dbReference type="NCBI Taxonomy" id="5762"/>
    <lineage>
        <taxon>Eukaryota</taxon>
        <taxon>Discoba</taxon>
        <taxon>Heterolobosea</taxon>
        <taxon>Tetramitia</taxon>
        <taxon>Eutetramitia</taxon>
        <taxon>Vahlkampfiidae</taxon>
        <taxon>Naegleria</taxon>
    </lineage>
</organism>
<dbReference type="InterPro" id="IPR043129">
    <property type="entry name" value="ATPase_NBD"/>
</dbReference>
<dbReference type="InParanoid" id="D2VTB2"/>
<feature type="domain" description="F-box" evidence="2">
    <location>
        <begin position="994"/>
        <end position="1041"/>
    </location>
</feature>
<protein>
    <submittedName>
        <fullName evidence="4">Predicted protein</fullName>
    </submittedName>
</protein>
<dbReference type="Proteomes" id="UP000006671">
    <property type="component" value="Unassembled WGS sequence"/>
</dbReference>
<dbReference type="PANTHER" id="PTHR37031">
    <property type="entry name" value="METALLOPHOSPHATASE BINDING DOMAIN PROTEIN"/>
    <property type="match status" value="1"/>
</dbReference>
<dbReference type="InterPro" id="IPR029052">
    <property type="entry name" value="Metallo-depent_PP-like"/>
</dbReference>
<evidence type="ECO:0000259" key="3">
    <source>
        <dbReference type="PROSITE" id="PS51471"/>
    </source>
</evidence>
<proteinExistence type="predicted"/>
<dbReference type="RefSeq" id="XP_002672573.1">
    <property type="nucleotide sequence ID" value="XM_002672527.1"/>
</dbReference>
<dbReference type="SUPFAM" id="SSF56300">
    <property type="entry name" value="Metallo-dependent phosphatases"/>
    <property type="match status" value="1"/>
</dbReference>
<dbReference type="CDD" id="cd00030">
    <property type="entry name" value="C2"/>
    <property type="match status" value="1"/>
</dbReference>
<evidence type="ECO:0000313" key="4">
    <source>
        <dbReference type="EMBL" id="EFC39829.1"/>
    </source>
</evidence>
<dbReference type="InterPro" id="IPR038607">
    <property type="entry name" value="PhoD-like_sf"/>
</dbReference>
<dbReference type="SUPFAM" id="SSF49562">
    <property type="entry name" value="C2 domain (Calcium/lipid-binding domain, CaLB)"/>
    <property type="match status" value="1"/>
</dbReference>
<evidence type="ECO:0000259" key="1">
    <source>
        <dbReference type="PROSITE" id="PS50004"/>
    </source>
</evidence>
<dbReference type="KEGG" id="ngr:NAEGRDRAFT_81155"/>
<dbReference type="InterPro" id="IPR000008">
    <property type="entry name" value="C2_dom"/>
</dbReference>